<organism evidence="1 2">
    <name type="scientific">Aspergillus glaucus CBS 516.65</name>
    <dbReference type="NCBI Taxonomy" id="1160497"/>
    <lineage>
        <taxon>Eukaryota</taxon>
        <taxon>Fungi</taxon>
        <taxon>Dikarya</taxon>
        <taxon>Ascomycota</taxon>
        <taxon>Pezizomycotina</taxon>
        <taxon>Eurotiomycetes</taxon>
        <taxon>Eurotiomycetidae</taxon>
        <taxon>Eurotiales</taxon>
        <taxon>Aspergillaceae</taxon>
        <taxon>Aspergillus</taxon>
        <taxon>Aspergillus subgen. Aspergillus</taxon>
    </lineage>
</organism>
<reference evidence="2" key="1">
    <citation type="journal article" date="2017" name="Genome Biol.">
        <title>Comparative genomics reveals high biological diversity and specific adaptations in the industrially and medically important fungal genus Aspergillus.</title>
        <authorList>
            <person name="de Vries R.P."/>
            <person name="Riley R."/>
            <person name="Wiebenga A."/>
            <person name="Aguilar-Osorio G."/>
            <person name="Amillis S."/>
            <person name="Uchima C.A."/>
            <person name="Anderluh G."/>
            <person name="Asadollahi M."/>
            <person name="Askin M."/>
            <person name="Barry K."/>
            <person name="Battaglia E."/>
            <person name="Bayram O."/>
            <person name="Benocci T."/>
            <person name="Braus-Stromeyer S.A."/>
            <person name="Caldana C."/>
            <person name="Canovas D."/>
            <person name="Cerqueira G.C."/>
            <person name="Chen F."/>
            <person name="Chen W."/>
            <person name="Choi C."/>
            <person name="Clum A."/>
            <person name="Dos Santos R.A."/>
            <person name="Damasio A.R."/>
            <person name="Diallinas G."/>
            <person name="Emri T."/>
            <person name="Fekete E."/>
            <person name="Flipphi M."/>
            <person name="Freyberg S."/>
            <person name="Gallo A."/>
            <person name="Gournas C."/>
            <person name="Habgood R."/>
            <person name="Hainaut M."/>
            <person name="Harispe M.L."/>
            <person name="Henrissat B."/>
            <person name="Hilden K.S."/>
            <person name="Hope R."/>
            <person name="Hossain A."/>
            <person name="Karabika E."/>
            <person name="Karaffa L."/>
            <person name="Karanyi Z."/>
            <person name="Krasevec N."/>
            <person name="Kuo A."/>
            <person name="Kusch H."/>
            <person name="LaButti K."/>
            <person name="Lagendijk E.L."/>
            <person name="Lapidus A."/>
            <person name="Levasseur A."/>
            <person name="Lindquist E."/>
            <person name="Lipzen A."/>
            <person name="Logrieco A.F."/>
            <person name="MacCabe A."/>
            <person name="Maekelae M.R."/>
            <person name="Malavazi I."/>
            <person name="Melin P."/>
            <person name="Meyer V."/>
            <person name="Mielnichuk N."/>
            <person name="Miskei M."/>
            <person name="Molnar A.P."/>
            <person name="Mule G."/>
            <person name="Ngan C.Y."/>
            <person name="Orejas M."/>
            <person name="Orosz E."/>
            <person name="Ouedraogo J.P."/>
            <person name="Overkamp K.M."/>
            <person name="Park H.-S."/>
            <person name="Perrone G."/>
            <person name="Piumi F."/>
            <person name="Punt P.J."/>
            <person name="Ram A.F."/>
            <person name="Ramon A."/>
            <person name="Rauscher S."/>
            <person name="Record E."/>
            <person name="Riano-Pachon D.M."/>
            <person name="Robert V."/>
            <person name="Roehrig J."/>
            <person name="Ruller R."/>
            <person name="Salamov A."/>
            <person name="Salih N.S."/>
            <person name="Samson R.A."/>
            <person name="Sandor E."/>
            <person name="Sanguinetti M."/>
            <person name="Schuetze T."/>
            <person name="Sepcic K."/>
            <person name="Shelest E."/>
            <person name="Sherlock G."/>
            <person name="Sophianopoulou V."/>
            <person name="Squina F.M."/>
            <person name="Sun H."/>
            <person name="Susca A."/>
            <person name="Todd R.B."/>
            <person name="Tsang A."/>
            <person name="Unkles S.E."/>
            <person name="van de Wiele N."/>
            <person name="van Rossen-Uffink D."/>
            <person name="Oliveira J.V."/>
            <person name="Vesth T.C."/>
            <person name="Visser J."/>
            <person name="Yu J.-H."/>
            <person name="Zhou M."/>
            <person name="Andersen M.R."/>
            <person name="Archer D.B."/>
            <person name="Baker S.E."/>
            <person name="Benoit I."/>
            <person name="Brakhage A.A."/>
            <person name="Braus G.H."/>
            <person name="Fischer R."/>
            <person name="Frisvad J.C."/>
            <person name="Goldman G.H."/>
            <person name="Houbraken J."/>
            <person name="Oakley B."/>
            <person name="Pocsi I."/>
            <person name="Scazzocchio C."/>
            <person name="Seiboth B."/>
            <person name="vanKuyk P.A."/>
            <person name="Wortman J."/>
            <person name="Dyer P.S."/>
            <person name="Grigoriev I.V."/>
        </authorList>
    </citation>
    <scope>NUCLEOTIDE SEQUENCE [LARGE SCALE GENOMIC DNA]</scope>
    <source>
        <strain evidence="2">CBS 516.65</strain>
    </source>
</reference>
<dbReference type="RefSeq" id="XP_022400521.1">
    <property type="nucleotide sequence ID" value="XM_022544614.1"/>
</dbReference>
<proteinExistence type="predicted"/>
<evidence type="ECO:0000313" key="1">
    <source>
        <dbReference type="EMBL" id="OJJ83823.1"/>
    </source>
</evidence>
<gene>
    <name evidence="1" type="ORF">ASPGLDRAFT_35833</name>
</gene>
<sequence length="149" mass="16970">MHVLPYPGPSDLTTYLSDNSKALYGVRSRRITPALSNTPSSKTLHAIFHYNTHTHDLITKSIAEGHDHLTRFFTTWFMCQFLDMGLNTPGAWVDMHSSIVTLGEWERQKDSRWAPPAKNWPLSVVLEVGVVTRWTGKYPCSFLGFIPCY</sequence>
<dbReference type="Proteomes" id="UP000184300">
    <property type="component" value="Unassembled WGS sequence"/>
</dbReference>
<dbReference type="EMBL" id="KV878898">
    <property type="protein sequence ID" value="OJJ83823.1"/>
    <property type="molecule type" value="Genomic_DNA"/>
</dbReference>
<keyword evidence="2" id="KW-1185">Reference proteome</keyword>
<protein>
    <submittedName>
        <fullName evidence="1">Uncharacterized protein</fullName>
    </submittedName>
</protein>
<evidence type="ECO:0000313" key="2">
    <source>
        <dbReference type="Proteomes" id="UP000184300"/>
    </source>
</evidence>
<name>A0A1L9VIV2_ASPGL</name>
<accession>A0A1L9VIV2</accession>
<dbReference type="VEuPathDB" id="FungiDB:ASPGLDRAFT_35833"/>
<dbReference type="GeneID" id="34460875"/>
<dbReference type="AlphaFoldDB" id="A0A1L9VIV2"/>